<protein>
    <recommendedName>
        <fullName evidence="1">Nucleoplasmin-like domain-containing protein</fullName>
    </recommendedName>
</protein>
<feature type="domain" description="Nucleoplasmin-like" evidence="1">
    <location>
        <begin position="19"/>
        <end position="135"/>
    </location>
</feature>
<sequence>MSEEAKLQQQSEEISESGFWGVILPPGEPVDIIFPDNAYLNITSACLPKVDDNTKISRVKTVLKNIPVLECLPDNEDKPTGKVDQLPNNTETETLICTLIPKISEYQKLNVVISPLNYGHFMNTGNSEVHLAGYLTLITDSIIGEEEEEESKEPPKI</sequence>
<dbReference type="InterPro" id="IPR041232">
    <property type="entry name" value="NPL"/>
</dbReference>
<comment type="caution">
    <text evidence="2">The sequence shown here is derived from an EMBL/GenBank/DDBJ whole genome shotgun (WGS) entry which is preliminary data.</text>
</comment>
<organism evidence="2 3">
    <name type="scientific">Tritrichomonas musculus</name>
    <dbReference type="NCBI Taxonomy" id="1915356"/>
    <lineage>
        <taxon>Eukaryota</taxon>
        <taxon>Metamonada</taxon>
        <taxon>Parabasalia</taxon>
        <taxon>Tritrichomonadida</taxon>
        <taxon>Tritrichomonadidae</taxon>
        <taxon>Tritrichomonas</taxon>
    </lineage>
</organism>
<evidence type="ECO:0000313" key="3">
    <source>
        <dbReference type="Proteomes" id="UP001470230"/>
    </source>
</evidence>
<keyword evidence="3" id="KW-1185">Reference proteome</keyword>
<dbReference type="Gene3D" id="2.60.120.340">
    <property type="entry name" value="Nucleoplasmin core domain"/>
    <property type="match status" value="1"/>
</dbReference>
<proteinExistence type="predicted"/>
<gene>
    <name evidence="2" type="ORF">M9Y10_001880</name>
</gene>
<reference evidence="2 3" key="1">
    <citation type="submission" date="2024-04" db="EMBL/GenBank/DDBJ databases">
        <title>Tritrichomonas musculus Genome.</title>
        <authorList>
            <person name="Alves-Ferreira E."/>
            <person name="Grigg M."/>
            <person name="Lorenzi H."/>
            <person name="Galac M."/>
        </authorList>
    </citation>
    <scope>NUCLEOTIDE SEQUENCE [LARGE SCALE GENOMIC DNA]</scope>
    <source>
        <strain evidence="2 3">EAF2021</strain>
    </source>
</reference>
<dbReference type="EMBL" id="JAPFFF010000001">
    <property type="protein sequence ID" value="KAK8899564.1"/>
    <property type="molecule type" value="Genomic_DNA"/>
</dbReference>
<evidence type="ECO:0000259" key="1">
    <source>
        <dbReference type="Pfam" id="PF17800"/>
    </source>
</evidence>
<evidence type="ECO:0000313" key="2">
    <source>
        <dbReference type="EMBL" id="KAK8899564.1"/>
    </source>
</evidence>
<dbReference type="Pfam" id="PF17800">
    <property type="entry name" value="NPL"/>
    <property type="match status" value="1"/>
</dbReference>
<name>A0ABR2L875_9EUKA</name>
<accession>A0ABR2L875</accession>
<dbReference type="Proteomes" id="UP001470230">
    <property type="component" value="Unassembled WGS sequence"/>
</dbReference>